<dbReference type="GO" id="GO:0016020">
    <property type="term" value="C:membrane"/>
    <property type="evidence" value="ECO:0007669"/>
    <property type="project" value="InterPro"/>
</dbReference>
<evidence type="ECO:0000256" key="1">
    <source>
        <dbReference type="ARBA" id="ARBA00022729"/>
    </source>
</evidence>
<dbReference type="Pfam" id="PF00530">
    <property type="entry name" value="SRCR"/>
    <property type="match status" value="4"/>
</dbReference>
<feature type="domain" description="SRCR" evidence="8">
    <location>
        <begin position="232"/>
        <end position="334"/>
    </location>
</feature>
<reference evidence="9" key="2">
    <citation type="submission" date="2021-01" db="UniProtKB">
        <authorList>
            <consortium name="EnsemblMetazoa"/>
        </authorList>
    </citation>
    <scope>IDENTIFICATION</scope>
</reference>
<protein>
    <recommendedName>
        <fullName evidence="8">SRCR domain-containing protein</fullName>
    </recommendedName>
</protein>
<dbReference type="PANTHER" id="PTHR19331">
    <property type="entry name" value="SCAVENGER RECEPTOR DOMAIN-CONTAINING"/>
    <property type="match status" value="1"/>
</dbReference>
<feature type="domain" description="SRCR" evidence="8">
    <location>
        <begin position="128"/>
        <end position="230"/>
    </location>
</feature>
<evidence type="ECO:0000256" key="5">
    <source>
        <dbReference type="ARBA" id="ARBA00023180"/>
    </source>
</evidence>
<name>A0A7M7NT60_STRPU</name>
<dbReference type="OrthoDB" id="536948at2759"/>
<dbReference type="InterPro" id="IPR036772">
    <property type="entry name" value="SRCR-like_dom_sf"/>
</dbReference>
<dbReference type="InterPro" id="IPR001190">
    <property type="entry name" value="SRCR"/>
</dbReference>
<evidence type="ECO:0000256" key="2">
    <source>
        <dbReference type="ARBA" id="ARBA00022737"/>
    </source>
</evidence>
<dbReference type="PRINTS" id="PR00258">
    <property type="entry name" value="SPERACTRCPTR"/>
</dbReference>
<feature type="disulfide bond" evidence="6">
    <location>
        <begin position="95"/>
        <end position="105"/>
    </location>
</feature>
<keyword evidence="2" id="KW-0677">Repeat</keyword>
<comment type="caution">
    <text evidence="6">Lacks conserved residue(s) required for the propagation of feature annotation.</text>
</comment>
<keyword evidence="3 6" id="KW-1015">Disulfide bond</keyword>
<evidence type="ECO:0000256" key="6">
    <source>
        <dbReference type="PROSITE-ProRule" id="PRU00196"/>
    </source>
</evidence>
<dbReference type="PROSITE" id="PS00420">
    <property type="entry name" value="SRCR_1"/>
    <property type="match status" value="3"/>
</dbReference>
<accession>A0A7M7NT60</accession>
<feature type="disulfide bond" evidence="6">
    <location>
        <begin position="422"/>
        <end position="432"/>
    </location>
</feature>
<dbReference type="FunFam" id="3.10.250.10:FF:000011">
    <property type="entry name" value="Scavenger receptor class A member 5"/>
    <property type="match status" value="1"/>
</dbReference>
<sequence length="512" mass="55317">MMEGYTILSLLLCLSVASAFYYELRLAGSGWIRGQGRVEIYANGQWGTVCDNLWGLQDANVVCRELGFAEASDFTTQAETFGEGSGKIHLDNVACVGNETSIMDCPQNEIGRTNCGHWQDAGVICHEVRLAGSGSYPSQGRVEVYTNGEWGTVCDDSWGLEDANVVCRQLGFPGASEYTAMAWPFGEGSGQINLDNVACVGDETSIMDCPQNEIGNHNCGHRSDAGVVCHEVRLAGSGSSANQGRVEVYANGEWGTVCDDSWGLEDANVVCRQLGFLGASNFTVEAETFGEGSGKIFMDNVACEGDEFSIKDCPRNKNGWHNCDHEEDAGVICQVQDNGATSEPAVVRLGGVNKQDDLGHGVVEVYLDGQWGTVCGIGWSQEDSNVVCKQLGFTDPAFLHYDSVWKFFGSGTGSTLLADVACTGEEASIMDCPAGSTGIPSSCTHEKDAEVQCLESDKKRKMEDLEFYEKGDMTEEEKVAAEERSNDKMDSDLKKKAVLEALVDLLVYLEDK</sequence>
<dbReference type="PANTHER" id="PTHR19331:SF465">
    <property type="entry name" value="EGG PEPTIDE SPERACT RECEPTOR"/>
    <property type="match status" value="1"/>
</dbReference>
<evidence type="ECO:0000313" key="9">
    <source>
        <dbReference type="EnsemblMetazoa" id="XP_030840215"/>
    </source>
</evidence>
<feature type="chain" id="PRO_5029534490" description="SRCR domain-containing protein" evidence="7">
    <location>
        <begin position="20"/>
        <end position="512"/>
    </location>
</feature>
<dbReference type="Proteomes" id="UP000007110">
    <property type="component" value="Unassembled WGS sequence"/>
</dbReference>
<evidence type="ECO:0000256" key="3">
    <source>
        <dbReference type="ARBA" id="ARBA00023157"/>
    </source>
</evidence>
<dbReference type="PROSITE" id="PS50287">
    <property type="entry name" value="SRCR_2"/>
    <property type="match status" value="4"/>
</dbReference>
<feature type="domain" description="SRCR" evidence="8">
    <location>
        <begin position="347"/>
        <end position="454"/>
    </location>
</feature>
<keyword evidence="1 7" id="KW-0732">Signal</keyword>
<dbReference type="Gene3D" id="3.10.250.10">
    <property type="entry name" value="SRCR-like domain"/>
    <property type="match status" value="4"/>
</dbReference>
<keyword evidence="10" id="KW-1185">Reference proteome</keyword>
<evidence type="ECO:0000256" key="7">
    <source>
        <dbReference type="SAM" id="SignalP"/>
    </source>
</evidence>
<feature type="domain" description="SRCR" evidence="8">
    <location>
        <begin position="24"/>
        <end position="126"/>
    </location>
</feature>
<dbReference type="RefSeq" id="XP_030840215.1">
    <property type="nucleotide sequence ID" value="XM_030984355.1"/>
</dbReference>
<dbReference type="GeneID" id="578206"/>
<evidence type="ECO:0000256" key="4">
    <source>
        <dbReference type="ARBA" id="ARBA00023170"/>
    </source>
</evidence>
<dbReference type="FunFam" id="3.10.250.10:FF:000001">
    <property type="entry name" value="Lysyl oxidase 4 isoform X1"/>
    <property type="match status" value="2"/>
</dbReference>
<dbReference type="EnsemblMetazoa" id="XM_030984355">
    <property type="protein sequence ID" value="XP_030840215"/>
    <property type="gene ID" value="LOC578206"/>
</dbReference>
<dbReference type="FunFam" id="3.10.250.10:FF:000007">
    <property type="entry name" value="Soluble scavenger receptor cysteine-rich domain-containing protein SSC5D"/>
    <property type="match status" value="1"/>
</dbReference>
<keyword evidence="4" id="KW-0675">Receptor</keyword>
<organism evidence="9 10">
    <name type="scientific">Strongylocentrotus purpuratus</name>
    <name type="common">Purple sea urchin</name>
    <dbReference type="NCBI Taxonomy" id="7668"/>
    <lineage>
        <taxon>Eukaryota</taxon>
        <taxon>Metazoa</taxon>
        <taxon>Echinodermata</taxon>
        <taxon>Eleutherozoa</taxon>
        <taxon>Echinozoa</taxon>
        <taxon>Echinoidea</taxon>
        <taxon>Euechinoidea</taxon>
        <taxon>Echinacea</taxon>
        <taxon>Camarodonta</taxon>
        <taxon>Echinidea</taxon>
        <taxon>Strongylocentrotidae</taxon>
        <taxon>Strongylocentrotus</taxon>
    </lineage>
</organism>
<proteinExistence type="predicted"/>
<evidence type="ECO:0000313" key="10">
    <source>
        <dbReference type="Proteomes" id="UP000007110"/>
    </source>
</evidence>
<dbReference type="SMART" id="SM00202">
    <property type="entry name" value="SR"/>
    <property type="match status" value="4"/>
</dbReference>
<keyword evidence="5" id="KW-0325">Glycoprotein</keyword>
<evidence type="ECO:0000259" key="8">
    <source>
        <dbReference type="PROSITE" id="PS50287"/>
    </source>
</evidence>
<feature type="disulfide bond" evidence="6">
    <location>
        <begin position="199"/>
        <end position="209"/>
    </location>
</feature>
<feature type="signal peptide" evidence="7">
    <location>
        <begin position="1"/>
        <end position="19"/>
    </location>
</feature>
<dbReference type="AlphaFoldDB" id="A0A7M7NT60"/>
<feature type="disulfide bond" evidence="6">
    <location>
        <begin position="303"/>
        <end position="313"/>
    </location>
</feature>
<dbReference type="InParanoid" id="A0A7M7NT60"/>
<reference evidence="10" key="1">
    <citation type="submission" date="2015-02" db="EMBL/GenBank/DDBJ databases">
        <title>Genome sequencing for Strongylocentrotus purpuratus.</title>
        <authorList>
            <person name="Murali S."/>
            <person name="Liu Y."/>
            <person name="Vee V."/>
            <person name="English A."/>
            <person name="Wang M."/>
            <person name="Skinner E."/>
            <person name="Han Y."/>
            <person name="Muzny D.M."/>
            <person name="Worley K.C."/>
            <person name="Gibbs R.A."/>
        </authorList>
    </citation>
    <scope>NUCLEOTIDE SEQUENCE</scope>
</reference>
<dbReference type="SUPFAM" id="SSF56487">
    <property type="entry name" value="SRCR-like"/>
    <property type="match status" value="4"/>
</dbReference>
<dbReference type="KEGG" id="spu:578206"/>